<feature type="transmembrane region" description="Helical" evidence="6">
    <location>
        <begin position="508"/>
        <end position="531"/>
    </location>
</feature>
<feature type="domain" description="Metallo-beta-lactamase" evidence="7">
    <location>
        <begin position="573"/>
        <end position="739"/>
    </location>
</feature>
<name>A0ABT1P3P2_9GAMM</name>
<comment type="subcellular location">
    <subcellularLocation>
        <location evidence="1">Cell membrane</location>
        <topology evidence="1">Multi-pass membrane protein</topology>
    </subcellularLocation>
</comment>
<dbReference type="InterPro" id="IPR052159">
    <property type="entry name" value="Competence_DNA_uptake"/>
</dbReference>
<comment type="caution">
    <text evidence="8">The sequence shown here is derived from an EMBL/GenBank/DDBJ whole genome shotgun (WGS) entry which is preliminary data.</text>
</comment>
<dbReference type="InterPro" id="IPR004797">
    <property type="entry name" value="Competence_ComEC/Rec2"/>
</dbReference>
<feature type="transmembrane region" description="Helical" evidence="6">
    <location>
        <begin position="40"/>
        <end position="58"/>
    </location>
</feature>
<dbReference type="Pfam" id="PF00753">
    <property type="entry name" value="Lactamase_B"/>
    <property type="match status" value="1"/>
</dbReference>
<feature type="transmembrane region" description="Helical" evidence="6">
    <location>
        <begin position="65"/>
        <end position="84"/>
    </location>
</feature>
<evidence type="ECO:0000256" key="3">
    <source>
        <dbReference type="ARBA" id="ARBA00022692"/>
    </source>
</evidence>
<dbReference type="InterPro" id="IPR025405">
    <property type="entry name" value="DUF4131"/>
</dbReference>
<feature type="transmembrane region" description="Helical" evidence="6">
    <location>
        <begin position="318"/>
        <end position="335"/>
    </location>
</feature>
<evidence type="ECO:0000313" key="8">
    <source>
        <dbReference type="EMBL" id="MCQ3830730.1"/>
    </source>
</evidence>
<dbReference type="InterPro" id="IPR036866">
    <property type="entry name" value="RibonucZ/Hydroxyglut_hydro"/>
</dbReference>
<keyword evidence="5 6" id="KW-0472">Membrane</keyword>
<feature type="transmembrane region" description="Helical" evidence="6">
    <location>
        <begin position="429"/>
        <end position="453"/>
    </location>
</feature>
<dbReference type="InterPro" id="IPR001279">
    <property type="entry name" value="Metallo-B-lactamas"/>
</dbReference>
<keyword evidence="2" id="KW-1003">Cell membrane</keyword>
<dbReference type="SUPFAM" id="SSF56281">
    <property type="entry name" value="Metallo-hydrolase/oxidoreductase"/>
    <property type="match status" value="1"/>
</dbReference>
<protein>
    <submittedName>
        <fullName evidence="8">DNA internalization-related competence protein ComEC/Rec2</fullName>
    </submittedName>
</protein>
<dbReference type="PANTHER" id="PTHR30619">
    <property type="entry name" value="DNA INTERNALIZATION/COMPETENCE PROTEIN COMEC/REC2"/>
    <property type="match status" value="1"/>
</dbReference>
<reference evidence="8" key="1">
    <citation type="thesis" date="2020" institute="Technische Universitat Dresden" country="Dresden, Germany">
        <title>The Agarolytic System of Microbulbifer elongatus PORT2, Isolated from Batu Karas, Pangandaran West Java Indonesia.</title>
        <authorList>
            <person name="Anggraeni S.R."/>
        </authorList>
    </citation>
    <scope>NUCLEOTIDE SEQUENCE</scope>
    <source>
        <strain evidence="8">PORT2</strain>
    </source>
</reference>
<evidence type="ECO:0000256" key="4">
    <source>
        <dbReference type="ARBA" id="ARBA00022989"/>
    </source>
</evidence>
<dbReference type="NCBIfam" id="TIGR00361">
    <property type="entry name" value="ComEC_Rec2"/>
    <property type="match status" value="1"/>
</dbReference>
<dbReference type="Pfam" id="PF03772">
    <property type="entry name" value="Competence"/>
    <property type="match status" value="1"/>
</dbReference>
<evidence type="ECO:0000256" key="1">
    <source>
        <dbReference type="ARBA" id="ARBA00004651"/>
    </source>
</evidence>
<accession>A0ABT1P3P2</accession>
<feature type="transmembrane region" description="Helical" evidence="6">
    <location>
        <begin position="280"/>
        <end position="306"/>
    </location>
</feature>
<proteinExistence type="predicted"/>
<feature type="transmembrane region" description="Helical" evidence="6">
    <location>
        <begin position="370"/>
        <end position="400"/>
    </location>
</feature>
<dbReference type="Gene3D" id="3.60.15.10">
    <property type="entry name" value="Ribonuclease Z/Hydroxyacylglutathione hydrolase-like"/>
    <property type="match status" value="1"/>
</dbReference>
<feature type="transmembrane region" description="Helical" evidence="6">
    <location>
        <begin position="465"/>
        <end position="488"/>
    </location>
</feature>
<keyword evidence="4 6" id="KW-1133">Transmembrane helix</keyword>
<keyword evidence="9" id="KW-1185">Reference proteome</keyword>
<evidence type="ECO:0000259" key="7">
    <source>
        <dbReference type="SMART" id="SM00849"/>
    </source>
</evidence>
<evidence type="ECO:0000256" key="2">
    <source>
        <dbReference type="ARBA" id="ARBA00022475"/>
    </source>
</evidence>
<dbReference type="CDD" id="cd07731">
    <property type="entry name" value="ComA-like_MBL-fold"/>
    <property type="match status" value="1"/>
</dbReference>
<evidence type="ECO:0000256" key="6">
    <source>
        <dbReference type="SAM" id="Phobius"/>
    </source>
</evidence>
<evidence type="ECO:0000256" key="5">
    <source>
        <dbReference type="ARBA" id="ARBA00023136"/>
    </source>
</evidence>
<dbReference type="EMBL" id="JACASI010000037">
    <property type="protein sequence ID" value="MCQ3830730.1"/>
    <property type="molecule type" value="Genomic_DNA"/>
</dbReference>
<gene>
    <name evidence="8" type="ORF">HXX02_14920</name>
</gene>
<dbReference type="NCBIfam" id="TIGR00360">
    <property type="entry name" value="ComEC_N-term"/>
    <property type="match status" value="1"/>
</dbReference>
<dbReference type="InterPro" id="IPR004477">
    <property type="entry name" value="ComEC_N"/>
</dbReference>
<dbReference type="SMART" id="SM00849">
    <property type="entry name" value="Lactamase_B"/>
    <property type="match status" value="1"/>
</dbReference>
<sequence>MPVIGAKSDGRLKILPGLWICAAGIGQVAFWPVLPGSREVAGTILLCLLGATLLLTVTGVWRRAAGCWAGLSLSFLLGTFWALWCNHQALEQRLPPQLHGTDHTLVLEVVSLPQSAPAVSFFGRPSLSANGYLDARFRARVIDGADARFVDRTLQLGWYRMTPVEAERLQAGSRWRMRVRVKEPRGSINPHTFDYAAWLLEQGVFATGYVRDRDLQPALMASGNGIDRLREGLRRQLKAEVSGQPRYLQAPLLSALLLGDRGGITEKTRRLLQSTGTAHLLAISGLHVGMVAGCFFVLGGIFGRSVGVFGGRWSGNPLYLAGAAGVLGALSYTLISGAPLSAQRALLMSLVALAAVVLRRRFDGQLGLALALCGILFWQPLAVLNAGFWLSFVAVAALLLRFQGRVGAAVDEVAAPVGSWFLNAVRSQWAIVIGLLVPSVLIFHGVSLTGLAVNLIAIPWVGLTILPLILLGALCPFAPLTNSLWTLADLQLGWLLRFLETTNQLAPGWHGLPVPGGWVLLLLAFAGLLLIMPRGIPGRGLGWLLVPVVALGGTGWQRPLADSFELTVLDVGQGLAVSMTTAERTLIFDTGASTASGWSAGASIVAPYLQAQGRQLVDAVIVSHGDRDHAGGLRGVLEQLSVANLVAPGHLAKRLSAHISSQQCVAGRVARYGDLSIRWLWPRSTAVNGEENDHSCVGLLQWNQVRILLTGDIPSQVEAQLAEMYPHMAPVDVLLAPHHGSRTSSSAALVAWARPARVVFSAGYRHRFGHPHPEVSARYRDAGVTLFNTADDGAIQFRWEGGGAPEIARARDGGRFWYRHHSNKKDNNQALSRRPELW</sequence>
<evidence type="ECO:0000313" key="9">
    <source>
        <dbReference type="Proteomes" id="UP001205566"/>
    </source>
</evidence>
<keyword evidence="3 6" id="KW-0812">Transmembrane</keyword>
<dbReference type="RefSeq" id="WP_255875647.1">
    <property type="nucleotide sequence ID" value="NZ_JACASI010000037.1"/>
</dbReference>
<feature type="transmembrane region" description="Helical" evidence="6">
    <location>
        <begin position="12"/>
        <end position="34"/>
    </location>
</feature>
<dbReference type="Proteomes" id="UP001205566">
    <property type="component" value="Unassembled WGS sequence"/>
</dbReference>
<dbReference type="Pfam" id="PF13567">
    <property type="entry name" value="DUF4131"/>
    <property type="match status" value="1"/>
</dbReference>
<dbReference type="PANTHER" id="PTHR30619:SF1">
    <property type="entry name" value="RECOMBINATION PROTEIN 2"/>
    <property type="match status" value="1"/>
</dbReference>
<dbReference type="InterPro" id="IPR035681">
    <property type="entry name" value="ComA-like_MBL"/>
</dbReference>
<organism evidence="8 9">
    <name type="scientific">Microbulbifer elongatus</name>
    <dbReference type="NCBI Taxonomy" id="86173"/>
    <lineage>
        <taxon>Bacteria</taxon>
        <taxon>Pseudomonadati</taxon>
        <taxon>Pseudomonadota</taxon>
        <taxon>Gammaproteobacteria</taxon>
        <taxon>Cellvibrionales</taxon>
        <taxon>Microbulbiferaceae</taxon>
        <taxon>Microbulbifer</taxon>
    </lineage>
</organism>